<dbReference type="Gene3D" id="3.40.50.2000">
    <property type="entry name" value="Glycogen Phosphorylase B"/>
    <property type="match status" value="1"/>
</dbReference>
<organism evidence="1">
    <name type="scientific">marine metagenome</name>
    <dbReference type="NCBI Taxonomy" id="408172"/>
    <lineage>
        <taxon>unclassified sequences</taxon>
        <taxon>metagenomes</taxon>
        <taxon>ecological metagenomes</taxon>
    </lineage>
</organism>
<evidence type="ECO:0000313" key="1">
    <source>
        <dbReference type="EMBL" id="SVA33822.1"/>
    </source>
</evidence>
<accession>A0A381V0B7</accession>
<feature type="non-terminal residue" evidence="1">
    <location>
        <position position="160"/>
    </location>
</feature>
<sequence>MKILFISPTFSGAGGIGPHAFRVSEKLSQEGHDIELMDTPHIPIKNLKNVSFSVFGTLKALSNSKTYDAVHAWNVPSAFIMKHIKAKKKILSIHGIYSDQVKMLHSKLAGSIVTSKEDQVLDWADVLTTDSKYIQMEYKKKLGKDFEYIPAPLDPKKFVN</sequence>
<protein>
    <recommendedName>
        <fullName evidence="2">Glycosyltransferase subfamily 4-like N-terminal domain-containing protein</fullName>
    </recommendedName>
</protein>
<dbReference type="SUPFAM" id="SSF53756">
    <property type="entry name" value="UDP-Glycosyltransferase/glycogen phosphorylase"/>
    <property type="match status" value="1"/>
</dbReference>
<dbReference type="EMBL" id="UINC01007527">
    <property type="protein sequence ID" value="SVA33822.1"/>
    <property type="molecule type" value="Genomic_DNA"/>
</dbReference>
<proteinExistence type="predicted"/>
<gene>
    <name evidence="1" type="ORF">METZ01_LOCUS86676</name>
</gene>
<dbReference type="AlphaFoldDB" id="A0A381V0B7"/>
<evidence type="ECO:0008006" key="2">
    <source>
        <dbReference type="Google" id="ProtNLM"/>
    </source>
</evidence>
<name>A0A381V0B7_9ZZZZ</name>
<reference evidence="1" key="1">
    <citation type="submission" date="2018-05" db="EMBL/GenBank/DDBJ databases">
        <authorList>
            <person name="Lanie J.A."/>
            <person name="Ng W.-L."/>
            <person name="Kazmierczak K.M."/>
            <person name="Andrzejewski T.M."/>
            <person name="Davidsen T.M."/>
            <person name="Wayne K.J."/>
            <person name="Tettelin H."/>
            <person name="Glass J.I."/>
            <person name="Rusch D."/>
            <person name="Podicherti R."/>
            <person name="Tsui H.-C.T."/>
            <person name="Winkler M.E."/>
        </authorList>
    </citation>
    <scope>NUCLEOTIDE SEQUENCE</scope>
</reference>